<dbReference type="Proteomes" id="UP000625316">
    <property type="component" value="Unassembled WGS sequence"/>
</dbReference>
<keyword evidence="2" id="KW-0472">Membrane</keyword>
<reference evidence="3" key="1">
    <citation type="submission" date="2020-10" db="EMBL/GenBank/DDBJ databases">
        <authorList>
            <person name="Castelo-Branco R."/>
            <person name="Eusebio N."/>
            <person name="Adriana R."/>
            <person name="Vieira A."/>
            <person name="Brugerolle De Fraissinette N."/>
            <person name="Rezende De Castro R."/>
            <person name="Schneider M.P."/>
            <person name="Vasconcelos V."/>
            <person name="Leao P.N."/>
        </authorList>
    </citation>
    <scope>NUCLEOTIDE SEQUENCE</scope>
    <source>
        <strain evidence="3">LEGE 11480</strain>
    </source>
</reference>
<organism evidence="3 4">
    <name type="scientific">Romeriopsis navalis LEGE 11480</name>
    <dbReference type="NCBI Taxonomy" id="2777977"/>
    <lineage>
        <taxon>Bacteria</taxon>
        <taxon>Bacillati</taxon>
        <taxon>Cyanobacteriota</taxon>
        <taxon>Cyanophyceae</taxon>
        <taxon>Leptolyngbyales</taxon>
        <taxon>Leptolyngbyaceae</taxon>
        <taxon>Romeriopsis</taxon>
        <taxon>Romeriopsis navalis</taxon>
    </lineage>
</organism>
<keyword evidence="2" id="KW-0812">Transmembrane</keyword>
<evidence type="ECO:0000313" key="3">
    <source>
        <dbReference type="EMBL" id="MBE9033320.1"/>
    </source>
</evidence>
<dbReference type="Pfam" id="PF11189">
    <property type="entry name" value="DUF2973"/>
    <property type="match status" value="1"/>
</dbReference>
<evidence type="ECO:0000256" key="1">
    <source>
        <dbReference type="SAM" id="MobiDB-lite"/>
    </source>
</evidence>
<evidence type="ECO:0000313" key="4">
    <source>
        <dbReference type="Proteomes" id="UP000625316"/>
    </source>
</evidence>
<dbReference type="RefSeq" id="WP_264328128.1">
    <property type="nucleotide sequence ID" value="NZ_JADEXQ010000177.1"/>
</dbReference>
<dbReference type="InterPro" id="IPR021355">
    <property type="entry name" value="Phage_Syn9_Gp224"/>
</dbReference>
<feature type="region of interest" description="Disordered" evidence="1">
    <location>
        <begin position="83"/>
        <end position="103"/>
    </location>
</feature>
<evidence type="ECO:0000256" key="2">
    <source>
        <dbReference type="SAM" id="Phobius"/>
    </source>
</evidence>
<dbReference type="AlphaFoldDB" id="A0A928Z7N2"/>
<proteinExistence type="predicted"/>
<dbReference type="EMBL" id="JADEXQ010000177">
    <property type="protein sequence ID" value="MBE9033320.1"/>
    <property type="molecule type" value="Genomic_DNA"/>
</dbReference>
<accession>A0A928Z7N2</accession>
<feature type="compositionally biased region" description="Low complexity" evidence="1">
    <location>
        <begin position="89"/>
        <end position="103"/>
    </location>
</feature>
<keyword evidence="2" id="KW-1133">Transmembrane helix</keyword>
<protein>
    <submittedName>
        <fullName evidence="3">DUF2973 domain-containing protein</fullName>
    </submittedName>
</protein>
<name>A0A928Z7N2_9CYAN</name>
<gene>
    <name evidence="3" type="ORF">IQ266_26660</name>
</gene>
<sequence length="103" mass="11278">MLQILYILAFVIVAFLAMGNLIRNILTLGAESTRPVGERSRLSQRATSLRSSHPELLDDEGQVIEEPLLVMKSMTVEDARERLDAIYRSSPGGESSSSNTEGA</sequence>
<comment type="caution">
    <text evidence="3">The sequence shown here is derived from an EMBL/GenBank/DDBJ whole genome shotgun (WGS) entry which is preliminary data.</text>
</comment>
<feature type="transmembrane region" description="Helical" evidence="2">
    <location>
        <begin position="6"/>
        <end position="26"/>
    </location>
</feature>
<feature type="region of interest" description="Disordered" evidence="1">
    <location>
        <begin position="32"/>
        <end position="57"/>
    </location>
</feature>
<keyword evidence="4" id="KW-1185">Reference proteome</keyword>